<dbReference type="GeneID" id="36571402"/>
<dbReference type="AlphaFoldDB" id="A0A2T3B9R9"/>
<gene>
    <name evidence="1" type="ORF">M430DRAFT_15777</name>
</gene>
<reference evidence="1 2" key="1">
    <citation type="journal article" date="2018" name="New Phytol.">
        <title>Comparative genomics and transcriptomics depict ericoid mycorrhizal fungi as versatile saprotrophs and plant mutualists.</title>
        <authorList>
            <person name="Martino E."/>
            <person name="Morin E."/>
            <person name="Grelet G.A."/>
            <person name="Kuo A."/>
            <person name="Kohler A."/>
            <person name="Daghino S."/>
            <person name="Barry K.W."/>
            <person name="Cichocki N."/>
            <person name="Clum A."/>
            <person name="Dockter R.B."/>
            <person name="Hainaut M."/>
            <person name="Kuo R.C."/>
            <person name="LaButti K."/>
            <person name="Lindahl B.D."/>
            <person name="Lindquist E.A."/>
            <person name="Lipzen A."/>
            <person name="Khouja H.R."/>
            <person name="Magnuson J."/>
            <person name="Murat C."/>
            <person name="Ohm R.A."/>
            <person name="Singer S.W."/>
            <person name="Spatafora J.W."/>
            <person name="Wang M."/>
            <person name="Veneault-Fourrey C."/>
            <person name="Henrissat B."/>
            <person name="Grigoriev I.V."/>
            <person name="Martin F.M."/>
            <person name="Perotto S."/>
        </authorList>
    </citation>
    <scope>NUCLEOTIDE SEQUENCE [LARGE SCALE GENOMIC DNA]</scope>
    <source>
        <strain evidence="1 2">ATCC 22711</strain>
    </source>
</reference>
<evidence type="ECO:0000313" key="2">
    <source>
        <dbReference type="Proteomes" id="UP000241818"/>
    </source>
</evidence>
<dbReference type="EMBL" id="KZ679007">
    <property type="protein sequence ID" value="PSS25029.1"/>
    <property type="molecule type" value="Genomic_DNA"/>
</dbReference>
<dbReference type="Proteomes" id="UP000241818">
    <property type="component" value="Unassembled WGS sequence"/>
</dbReference>
<evidence type="ECO:0000313" key="1">
    <source>
        <dbReference type="EMBL" id="PSS25029.1"/>
    </source>
</evidence>
<dbReference type="InParanoid" id="A0A2T3B9R9"/>
<dbReference type="RefSeq" id="XP_024723628.1">
    <property type="nucleotide sequence ID" value="XM_024863321.1"/>
</dbReference>
<protein>
    <submittedName>
        <fullName evidence="1">Uncharacterized protein</fullName>
    </submittedName>
</protein>
<proteinExistence type="predicted"/>
<sequence length="153" mass="17299">MKGFRKPAATTMPISNSIPTFVILQDPWITPRVVKCGGAVPYRKCTQETNPRNPQDCSTSCNVYTDEDISGPSNICLYTCKGLLAKSVAQVSWITTGYVRSYCSREQIINQEMKLFHAYYRVLNSILDETYHRGFQGNSGMELMAHDMLTRKT</sequence>
<keyword evidence="2" id="KW-1185">Reference proteome</keyword>
<name>A0A2T3B9R9_AMORE</name>
<accession>A0A2T3B9R9</accession>
<organism evidence="1 2">
    <name type="scientific">Amorphotheca resinae ATCC 22711</name>
    <dbReference type="NCBI Taxonomy" id="857342"/>
    <lineage>
        <taxon>Eukaryota</taxon>
        <taxon>Fungi</taxon>
        <taxon>Dikarya</taxon>
        <taxon>Ascomycota</taxon>
        <taxon>Pezizomycotina</taxon>
        <taxon>Leotiomycetes</taxon>
        <taxon>Helotiales</taxon>
        <taxon>Amorphothecaceae</taxon>
        <taxon>Amorphotheca</taxon>
    </lineage>
</organism>